<feature type="transmembrane region" description="Helical" evidence="1">
    <location>
        <begin position="355"/>
        <end position="382"/>
    </location>
</feature>
<dbReference type="EMBL" id="AEDQ01000029">
    <property type="protein sequence ID" value="EFL43787.1"/>
    <property type="molecule type" value="Genomic_DNA"/>
</dbReference>
<gene>
    <name evidence="2" type="ORF">HMPREF9248_0575</name>
</gene>
<reference evidence="2 3" key="1">
    <citation type="submission" date="2010-08" db="EMBL/GenBank/DDBJ databases">
        <authorList>
            <person name="Durkin A.S."/>
            <person name="Madupu R."/>
            <person name="Torralba M."/>
            <person name="Gillis M."/>
            <person name="Methe B."/>
            <person name="Sutton G."/>
            <person name="Nelson K.E."/>
        </authorList>
    </citation>
    <scope>NUCLEOTIDE SEQUENCE [LARGE SCALE GENOMIC DNA]</scope>
    <source>
        <strain evidence="2 3">PB189-T1-4</strain>
    </source>
</reference>
<evidence type="ECO:0008006" key="4">
    <source>
        <dbReference type="Google" id="ProtNLM"/>
    </source>
</evidence>
<feature type="transmembrane region" description="Helical" evidence="1">
    <location>
        <begin position="167"/>
        <end position="190"/>
    </location>
</feature>
<feature type="transmembrane region" description="Helical" evidence="1">
    <location>
        <begin position="388"/>
        <end position="414"/>
    </location>
</feature>
<feature type="transmembrane region" description="Helical" evidence="1">
    <location>
        <begin position="543"/>
        <end position="566"/>
    </location>
</feature>
<evidence type="ECO:0000313" key="3">
    <source>
        <dbReference type="Proteomes" id="UP000004431"/>
    </source>
</evidence>
<feature type="transmembrane region" description="Helical" evidence="1">
    <location>
        <begin position="512"/>
        <end position="537"/>
    </location>
</feature>
<feature type="transmembrane region" description="Helical" evidence="1">
    <location>
        <begin position="84"/>
        <end position="109"/>
    </location>
</feature>
<feature type="transmembrane region" description="Helical" evidence="1">
    <location>
        <begin position="51"/>
        <end position="72"/>
    </location>
</feature>
<feature type="transmembrane region" description="Helical" evidence="1">
    <location>
        <begin position="202"/>
        <end position="225"/>
    </location>
</feature>
<keyword evidence="1" id="KW-0812">Transmembrane</keyword>
<evidence type="ECO:0000313" key="2">
    <source>
        <dbReference type="EMBL" id="EFL43787.1"/>
    </source>
</evidence>
<evidence type="ECO:0000256" key="1">
    <source>
        <dbReference type="SAM" id="Phobius"/>
    </source>
</evidence>
<feature type="transmembrane region" description="Helical" evidence="1">
    <location>
        <begin position="256"/>
        <end position="277"/>
    </location>
</feature>
<sequence length="576" mass="63752">MTHDVITSTQNAAPTLLRQITTILKADLRNRRRQAFLPKHMNKKRLINPKVSSTILTGFVLIYIGAILINFYAQIANTFGPGAIPAWALMTSVIVILINDFISLGTTLFETNRYEQIRSLPVSTSTIAWSRIISGLTGSFITALYFLGCASIVWIRFADILSIMRLMLFGTIIGPMYVSIMSIGVFIIGYELNRTFRAGKTLLVGLISCVIIAPFIIFSYCMIIPEAREVIVPLVDKFNIMPQVLNLFTQACGGDLLALLMIATPGVVVYAVFMTWISRNLDAIIALKGVKKSARTFTFDQLAAGNTRNEVANSNAGATMIEDAGAAHEAVLPASYKSAFRAIIAKDARFFKRTFALFINLGIILLLMVVIALIFCLVYQFMLADAPFPTRIACFVAAFIPVYMMAAPIALYTITLEGNKWWHMQTAPVPAKTLYHAKLAEALIPSYIAIALCEILYNVFLPLGLAERFVLLITPISITLFMQMLAFSMDVHQPNFSWDDTHSITQAIKRPTFAFAMMIMAYVSVSITALVCFNPLTFIFPSDILYCGCALVICAIFCGVTYLIYLNLMDTPLAES</sequence>
<keyword evidence="1" id="KW-0472">Membrane</keyword>
<comment type="caution">
    <text evidence="2">The sequence shown here is derived from an EMBL/GenBank/DDBJ whole genome shotgun (WGS) entry which is preliminary data.</text>
</comment>
<protein>
    <recommendedName>
        <fullName evidence="4">ATP synthase F0, A subunit</fullName>
    </recommendedName>
</protein>
<feature type="transmembrane region" description="Helical" evidence="1">
    <location>
        <begin position="469"/>
        <end position="491"/>
    </location>
</feature>
<dbReference type="RefSeq" id="WP_006304442.1">
    <property type="nucleotide sequence ID" value="NZ_AEDQ01000029.1"/>
</dbReference>
<feature type="transmembrane region" description="Helical" evidence="1">
    <location>
        <begin position="442"/>
        <end position="463"/>
    </location>
</feature>
<name>A0ABP2IXJ1_9ACTN</name>
<keyword evidence="1" id="KW-1133">Transmembrane helix</keyword>
<feature type="transmembrane region" description="Helical" evidence="1">
    <location>
        <begin position="129"/>
        <end position="155"/>
    </location>
</feature>
<organism evidence="2 3">
    <name type="scientific">Fannyhessea vaginae PB189-T1-4</name>
    <dbReference type="NCBI Taxonomy" id="866774"/>
    <lineage>
        <taxon>Bacteria</taxon>
        <taxon>Bacillati</taxon>
        <taxon>Actinomycetota</taxon>
        <taxon>Coriobacteriia</taxon>
        <taxon>Coriobacteriales</taxon>
        <taxon>Atopobiaceae</taxon>
        <taxon>Fannyhessea</taxon>
    </lineage>
</organism>
<dbReference type="Proteomes" id="UP000004431">
    <property type="component" value="Unassembled WGS sequence"/>
</dbReference>
<keyword evidence="3" id="KW-1185">Reference proteome</keyword>
<proteinExistence type="predicted"/>
<accession>A0ABP2IXJ1</accession>